<protein>
    <submittedName>
        <fullName evidence="1">Carboxypeptidase-like protein</fullName>
    </submittedName>
</protein>
<dbReference type="RefSeq" id="WP_120238257.1">
    <property type="nucleotide sequence ID" value="NZ_RAPQ01000008.1"/>
</dbReference>
<dbReference type="Pfam" id="PF13715">
    <property type="entry name" value="CarbopepD_reg_2"/>
    <property type="match status" value="1"/>
</dbReference>
<evidence type="ECO:0000313" key="2">
    <source>
        <dbReference type="Proteomes" id="UP000284531"/>
    </source>
</evidence>
<dbReference type="OrthoDB" id="983143at2"/>
<reference evidence="1 2" key="1">
    <citation type="submission" date="2018-09" db="EMBL/GenBank/DDBJ databases">
        <title>Genomic Encyclopedia of Archaeal and Bacterial Type Strains, Phase II (KMG-II): from individual species to whole genera.</title>
        <authorList>
            <person name="Goeker M."/>
        </authorList>
    </citation>
    <scope>NUCLEOTIDE SEQUENCE [LARGE SCALE GENOMIC DNA]</scope>
    <source>
        <strain evidence="1 2">DSM 21950</strain>
    </source>
</reference>
<dbReference type="EMBL" id="RAPQ01000008">
    <property type="protein sequence ID" value="RKE03362.1"/>
    <property type="molecule type" value="Genomic_DNA"/>
</dbReference>
<keyword evidence="2" id="KW-1185">Reference proteome</keyword>
<name>A0A419X6M7_9BACT</name>
<dbReference type="InterPro" id="IPR043741">
    <property type="entry name" value="DUF5686"/>
</dbReference>
<keyword evidence="1" id="KW-0378">Hydrolase</keyword>
<evidence type="ECO:0000313" key="1">
    <source>
        <dbReference type="EMBL" id="RKE03362.1"/>
    </source>
</evidence>
<dbReference type="Gene3D" id="2.60.40.1120">
    <property type="entry name" value="Carboxypeptidase-like, regulatory domain"/>
    <property type="match status" value="1"/>
</dbReference>
<proteinExistence type="predicted"/>
<gene>
    <name evidence="1" type="ORF">BXY64_0359</name>
</gene>
<dbReference type="SUPFAM" id="SSF49464">
    <property type="entry name" value="Carboxypeptidase regulatory domain-like"/>
    <property type="match status" value="1"/>
</dbReference>
<dbReference type="Pfam" id="PF18939">
    <property type="entry name" value="DUF5686"/>
    <property type="match status" value="1"/>
</dbReference>
<dbReference type="AlphaFoldDB" id="A0A419X6M7"/>
<organism evidence="1 2">
    <name type="scientific">Marinifilum flexuosum</name>
    <dbReference type="NCBI Taxonomy" id="1117708"/>
    <lineage>
        <taxon>Bacteria</taxon>
        <taxon>Pseudomonadati</taxon>
        <taxon>Bacteroidota</taxon>
        <taxon>Bacteroidia</taxon>
        <taxon>Marinilabiliales</taxon>
        <taxon>Marinifilaceae</taxon>
    </lineage>
</organism>
<accession>A0A419X6M7</accession>
<sequence length="850" mass="98260">MMREKNFKKENNPYEGQALWRKYVLKYFCLALLLLFSSLGFSNNIKGKIQDSKTRESIPFANVLVKNTTNGMMSDSDGNFNLNIEKFPCTIIIKFIGYKSQEVRVENKNQFLNVMLEEDVVALNEITVKPDNSYERSLLRKIIKNRKKNNPDNYQPLSYKDYTRTTVFLSNLRVKTSQSKTFRNSADAFVKSSDSTLMMPFYMDETISEHARKDKVDNSHITAQKSDGILSQVNPQIKTILHKKVTTEFNFYNNQIDILTRGFPSPISSTALMYYNIYLSDSIVSNKVKHYKFNFFPKSYKNITFKGHFWVEEGSWALTEIKASLPNSANLNFVKDLEVHINYEKLSDEKWFYKTQKINLKLTINKKEGKKRKKKTFDVQKLICYRDANTNNLAPFAEMPSSSYALLNTEASNNKIIAFRHEVAPLDTFEQSAYKGIKKLKENKFIKVADKFSAMTLNGYYNLGKLDLGPYFSFYRKNEIEGHRFTLPLRTSEKLFKNFMAGGYLGYGFKNKELAYGGNVKVMLPTKKRSILSANCHYDYFDLTKNKFVEFIRENPYQQGGGNIISSFTSKVPNPYLIRNRHIDISYEHQVNKSLGILVRPALNRYYSNYNLAFNQGNQSLSHFDTYNVMLDARLSFSQDYDEGFFSRIYYGNQKPVFHISTLMGQYKLPVKGGKKSGYYANVNLSMKSRFNMGPMFLKSMIEGGAVLGRVPYPLLQMPRGTRDIGSARYHFNLLHHSSFASDMYMSAHLCLNGGGVLFNKIPLIKKFNMREVVSFKAYYGKLLGNHDKVMKIPNMLQAPGKEPYMEMGFGVTNIFKCLRVEYVNRINKGAYFDKFSSSHGFRFRIEVSF</sequence>
<keyword evidence="1" id="KW-0645">Protease</keyword>
<dbReference type="InterPro" id="IPR008969">
    <property type="entry name" value="CarboxyPept-like_regulatory"/>
</dbReference>
<dbReference type="GO" id="GO:0004180">
    <property type="term" value="F:carboxypeptidase activity"/>
    <property type="evidence" value="ECO:0007669"/>
    <property type="project" value="UniProtKB-KW"/>
</dbReference>
<dbReference type="Proteomes" id="UP000284531">
    <property type="component" value="Unassembled WGS sequence"/>
</dbReference>
<keyword evidence="1" id="KW-0121">Carboxypeptidase</keyword>
<comment type="caution">
    <text evidence="1">The sequence shown here is derived from an EMBL/GenBank/DDBJ whole genome shotgun (WGS) entry which is preliminary data.</text>
</comment>